<dbReference type="Proteomes" id="UP000274920">
    <property type="component" value="Unassembled WGS sequence"/>
</dbReference>
<proteinExistence type="predicted"/>
<keyword evidence="2" id="KW-1185">Reference proteome</keyword>
<sequence length="357" mass="40038">MKCLMKYQWVKLPRNRLPEGKGLMGYWAKLASRAAFRKGQASYCGYSNTVSPGMWSGGVVGLKSILGMKSRSKALETLQALSELGYLEYTLDTKTKKLTYQVTDWVLKCSGEACMDGSVYATEGYGFLCLPRSITERLAAKQTKFEESDAWLDLWCHTVFEETNNVFSFLAPAVQYGKYGAVLTLEALGQRWGWEKTKVWRFFQKHGDVFALYRLPGSYGCLIFNRLYPTGTEVSMPTQEDIISILDKIRILGANTQKKGSDHEQLNCIVTWYSRKLTGAMAEGTHQNEPEGGVALSGPIIRAYLSPCRSCKNCIYDCKGKSIYTDAVIETSKIRGPCMPVDITKIAKELFTYEQTG</sequence>
<evidence type="ECO:0000313" key="1">
    <source>
        <dbReference type="EMBL" id="RRK31736.1"/>
    </source>
</evidence>
<protein>
    <submittedName>
        <fullName evidence="1">Uncharacterized protein</fullName>
    </submittedName>
</protein>
<comment type="caution">
    <text evidence="1">The sequence shown here is derived from an EMBL/GenBank/DDBJ whole genome shotgun (WGS) entry which is preliminary data.</text>
</comment>
<name>A0A3R8LEM3_9FIRM</name>
<organism evidence="1 2">
    <name type="scientific">Schaedlerella arabinosiphila</name>
    <dbReference type="NCBI Taxonomy" id="2044587"/>
    <lineage>
        <taxon>Bacteria</taxon>
        <taxon>Bacillati</taxon>
        <taxon>Bacillota</taxon>
        <taxon>Clostridia</taxon>
        <taxon>Lachnospirales</taxon>
        <taxon>Lachnospiraceae</taxon>
        <taxon>Schaedlerella</taxon>
    </lineage>
</organism>
<dbReference type="EMBL" id="RHJS01000002">
    <property type="protein sequence ID" value="RRK31736.1"/>
    <property type="molecule type" value="Genomic_DNA"/>
</dbReference>
<dbReference type="RefSeq" id="WP_125127360.1">
    <property type="nucleotide sequence ID" value="NZ_RHJS01000002.1"/>
</dbReference>
<dbReference type="AlphaFoldDB" id="A0A3R8LEM3"/>
<accession>A0A3R8LEM3</accession>
<gene>
    <name evidence="1" type="ORF">EBB54_10440</name>
</gene>
<evidence type="ECO:0000313" key="2">
    <source>
        <dbReference type="Proteomes" id="UP000274920"/>
    </source>
</evidence>
<reference evidence="1" key="1">
    <citation type="submission" date="2018-10" db="EMBL/GenBank/DDBJ databases">
        <title>Schaedlerella arabinophila gen. nov. sp. nov., isolated from the mouse intestinal tract and comparative analysis with the genome of the closely related altered Schaedler flora strain ASF502.</title>
        <authorList>
            <person name="Miyake S."/>
            <person name="Soh M."/>
            <person name="Seedorf H."/>
        </authorList>
    </citation>
    <scope>NUCLEOTIDE SEQUENCE [LARGE SCALE GENOMIC DNA]</scope>
    <source>
        <strain evidence="1">DSM 106076</strain>
    </source>
</reference>